<feature type="binding site" evidence="3">
    <location>
        <position position="160"/>
    </location>
    <ligand>
        <name>a divalent metal cation</name>
        <dbReference type="ChEBI" id="CHEBI:60240"/>
    </ligand>
</feature>
<evidence type="ECO:0000256" key="1">
    <source>
        <dbReference type="ARBA" id="ARBA00008853"/>
    </source>
</evidence>
<feature type="binding site" evidence="3">
    <location>
        <position position="103"/>
    </location>
    <ligand>
        <name>substrate</name>
    </ligand>
</feature>
<evidence type="ECO:0000313" key="5">
    <source>
        <dbReference type="EMBL" id="SHO60450.1"/>
    </source>
</evidence>
<dbReference type="InterPro" id="IPR005511">
    <property type="entry name" value="SMP-30"/>
</dbReference>
<dbReference type="Gene3D" id="2.120.10.30">
    <property type="entry name" value="TolB, C-terminal domain"/>
    <property type="match status" value="1"/>
</dbReference>
<dbReference type="STRING" id="1123029.SAMN02745172_00298"/>
<feature type="binding site" evidence="3">
    <location>
        <position position="105"/>
    </location>
    <ligand>
        <name>substrate</name>
    </ligand>
</feature>
<reference evidence="5 6" key="1">
    <citation type="submission" date="2016-12" db="EMBL/GenBank/DDBJ databases">
        <authorList>
            <person name="Song W.-J."/>
            <person name="Kurnit D.M."/>
        </authorList>
    </citation>
    <scope>NUCLEOTIDE SEQUENCE [LARGE SCALE GENOMIC DNA]</scope>
    <source>
        <strain evidence="5 6">DSM 19599</strain>
    </source>
</reference>
<dbReference type="Pfam" id="PF08450">
    <property type="entry name" value="SGL"/>
    <property type="match status" value="1"/>
</dbReference>
<gene>
    <name evidence="5" type="ORF">SAMN02745172_00298</name>
</gene>
<protein>
    <submittedName>
        <fullName evidence="5">Sugar lactone lactonase YvrE</fullName>
    </submittedName>
</protein>
<organism evidence="5 6">
    <name type="scientific">Pseudoxanthobacter soli DSM 19599</name>
    <dbReference type="NCBI Taxonomy" id="1123029"/>
    <lineage>
        <taxon>Bacteria</taxon>
        <taxon>Pseudomonadati</taxon>
        <taxon>Pseudomonadota</taxon>
        <taxon>Alphaproteobacteria</taxon>
        <taxon>Hyphomicrobiales</taxon>
        <taxon>Segnochrobactraceae</taxon>
        <taxon>Pseudoxanthobacter</taxon>
    </lineage>
</organism>
<name>A0A1M7Z6Q0_9HYPH</name>
<evidence type="ECO:0000313" key="6">
    <source>
        <dbReference type="Proteomes" id="UP000186406"/>
    </source>
</evidence>
<keyword evidence="3" id="KW-0479">Metal-binding</keyword>
<dbReference type="EMBL" id="FRXO01000001">
    <property type="protein sequence ID" value="SHO60450.1"/>
    <property type="molecule type" value="Genomic_DNA"/>
</dbReference>
<dbReference type="PRINTS" id="PR01790">
    <property type="entry name" value="SMP30FAMILY"/>
</dbReference>
<dbReference type="InterPro" id="IPR011042">
    <property type="entry name" value="6-blade_b-propeller_TolB-like"/>
</dbReference>
<dbReference type="GO" id="GO:0019853">
    <property type="term" value="P:L-ascorbic acid biosynthetic process"/>
    <property type="evidence" value="ECO:0007669"/>
    <property type="project" value="TreeGrafter"/>
</dbReference>
<dbReference type="Proteomes" id="UP000186406">
    <property type="component" value="Unassembled WGS sequence"/>
</dbReference>
<comment type="cofactor">
    <cofactor evidence="3">
        <name>Zn(2+)</name>
        <dbReference type="ChEBI" id="CHEBI:29105"/>
    </cofactor>
    <text evidence="3">Binds 1 divalent metal cation per subunit.</text>
</comment>
<sequence length="296" mass="32502">MAIDKSVVCVVPTGDRCGEGAVWSADERALYWTDINRFLIHRLRPADNSVHTWMFDEPVVALALTSQPGTMLVALGSRIILWRPAGDERRDHGFTLPGSPAVRLNDGRPDPAGLFWVGSMRNNVGPNGEDLPAGGTDGVLYRIARNGEATVWRRDLGIANTLCWSPDRRTFYFADTLANEIRAYDYDPDSSEIANERPFFSGFERGSPDGSAIDSRGYVWNCRYGGQCIVRIAPDGQIDRIIEMPVRNITTCTFGGPDLKTLYITTASDPGDRLGGSLFSLAVDVPGLPEHRVLLG</sequence>
<feature type="domain" description="SMP-30/Gluconolactonase/LRE-like region" evidence="4">
    <location>
        <begin position="17"/>
        <end position="267"/>
    </location>
</feature>
<evidence type="ECO:0000259" key="4">
    <source>
        <dbReference type="Pfam" id="PF08450"/>
    </source>
</evidence>
<evidence type="ECO:0000256" key="2">
    <source>
        <dbReference type="PIRSR" id="PIRSR605511-1"/>
    </source>
</evidence>
<proteinExistence type="inferred from homology"/>
<dbReference type="PANTHER" id="PTHR10907">
    <property type="entry name" value="REGUCALCIN"/>
    <property type="match status" value="1"/>
</dbReference>
<keyword evidence="6" id="KW-1185">Reference proteome</keyword>
<dbReference type="SUPFAM" id="SSF63829">
    <property type="entry name" value="Calcium-dependent phosphotriesterase"/>
    <property type="match status" value="1"/>
</dbReference>
<comment type="similarity">
    <text evidence="1">Belongs to the SMP-30/CGR1 family.</text>
</comment>
<dbReference type="InterPro" id="IPR013658">
    <property type="entry name" value="SGL"/>
</dbReference>
<feature type="active site" description="Proton donor/acceptor" evidence="2">
    <location>
        <position position="209"/>
    </location>
</feature>
<dbReference type="GO" id="GO:0004341">
    <property type="term" value="F:gluconolactonase activity"/>
    <property type="evidence" value="ECO:0007669"/>
    <property type="project" value="TreeGrafter"/>
</dbReference>
<accession>A0A1M7Z6Q0</accession>
<keyword evidence="3" id="KW-0862">Zinc</keyword>
<dbReference type="GO" id="GO:0005509">
    <property type="term" value="F:calcium ion binding"/>
    <property type="evidence" value="ECO:0007669"/>
    <property type="project" value="TreeGrafter"/>
</dbReference>
<dbReference type="PANTHER" id="PTHR10907:SF47">
    <property type="entry name" value="REGUCALCIN"/>
    <property type="match status" value="1"/>
</dbReference>
<dbReference type="RefSeq" id="WP_073625427.1">
    <property type="nucleotide sequence ID" value="NZ_FRXO01000001.1"/>
</dbReference>
<dbReference type="AlphaFoldDB" id="A0A1M7Z6Q0"/>
<dbReference type="OrthoDB" id="2633250at2"/>
<evidence type="ECO:0000256" key="3">
    <source>
        <dbReference type="PIRSR" id="PIRSR605511-2"/>
    </source>
</evidence>
<feature type="binding site" evidence="3">
    <location>
        <position position="209"/>
    </location>
    <ligand>
        <name>a divalent metal cation</name>
        <dbReference type="ChEBI" id="CHEBI:60240"/>
    </ligand>
</feature>
<feature type="binding site" evidence="3">
    <location>
        <position position="19"/>
    </location>
    <ligand>
        <name>a divalent metal cation</name>
        <dbReference type="ChEBI" id="CHEBI:60240"/>
    </ligand>
</feature>